<dbReference type="OrthoDB" id="3945418at2759"/>
<dbReference type="SUPFAM" id="SSF48264">
    <property type="entry name" value="Cytochrome P450"/>
    <property type="match status" value="1"/>
</dbReference>
<comment type="cofactor">
    <cofactor evidence="3">
        <name>heme</name>
        <dbReference type="ChEBI" id="CHEBI:30413"/>
    </cofactor>
</comment>
<dbReference type="GO" id="GO:0016020">
    <property type="term" value="C:membrane"/>
    <property type="evidence" value="ECO:0007669"/>
    <property type="project" value="InterPro"/>
</dbReference>
<evidence type="ECO:0000256" key="1">
    <source>
        <dbReference type="ARBA" id="ARBA00022723"/>
    </source>
</evidence>
<feature type="region of interest" description="Disordered" evidence="4">
    <location>
        <begin position="1"/>
        <end position="111"/>
    </location>
</feature>
<dbReference type="GO" id="GO:0016705">
    <property type="term" value="F:oxidoreductase activity, acting on paired donors, with incorporation or reduction of molecular oxygen"/>
    <property type="evidence" value="ECO:0007669"/>
    <property type="project" value="InterPro"/>
</dbReference>
<gene>
    <name evidence="5" type="ORF">C2E20_1289</name>
</gene>
<feature type="region of interest" description="Disordered" evidence="4">
    <location>
        <begin position="791"/>
        <end position="834"/>
    </location>
</feature>
<feature type="compositionally biased region" description="Low complexity" evidence="4">
    <location>
        <begin position="823"/>
        <end position="834"/>
    </location>
</feature>
<dbReference type="GO" id="GO:0005506">
    <property type="term" value="F:iron ion binding"/>
    <property type="evidence" value="ECO:0007669"/>
    <property type="project" value="InterPro"/>
</dbReference>
<accession>A0A2P6VMG0</accession>
<dbReference type="PROSITE" id="PS51257">
    <property type="entry name" value="PROKAR_LIPOPROTEIN"/>
    <property type="match status" value="1"/>
</dbReference>
<dbReference type="Proteomes" id="UP000239649">
    <property type="component" value="Unassembled WGS sequence"/>
</dbReference>
<evidence type="ECO:0000313" key="5">
    <source>
        <dbReference type="EMBL" id="PSC75274.1"/>
    </source>
</evidence>
<dbReference type="Gene3D" id="1.10.630.10">
    <property type="entry name" value="Cytochrome P450"/>
    <property type="match status" value="1"/>
</dbReference>
<keyword evidence="3" id="KW-0349">Heme</keyword>
<reference evidence="5 6" key="1">
    <citation type="journal article" date="2018" name="Plant J.">
        <title>Genome sequences of Chlorella sorokiniana UTEX 1602 and Micractinium conductrix SAG 241.80: implications to maltose excretion by a green alga.</title>
        <authorList>
            <person name="Arriola M.B."/>
            <person name="Velmurugan N."/>
            <person name="Zhang Y."/>
            <person name="Plunkett M.H."/>
            <person name="Hondzo H."/>
            <person name="Barney B.M."/>
        </authorList>
    </citation>
    <scope>NUCLEOTIDE SEQUENCE [LARGE SCALE GENOMIC DNA]</scope>
    <source>
        <strain evidence="5 6">SAG 241.80</strain>
    </source>
</reference>
<dbReference type="GO" id="GO:0020037">
    <property type="term" value="F:heme binding"/>
    <property type="evidence" value="ECO:0007669"/>
    <property type="project" value="InterPro"/>
</dbReference>
<dbReference type="GO" id="GO:0004497">
    <property type="term" value="F:monooxygenase activity"/>
    <property type="evidence" value="ECO:0007669"/>
    <property type="project" value="InterPro"/>
</dbReference>
<evidence type="ECO:0000256" key="4">
    <source>
        <dbReference type="SAM" id="MobiDB-lite"/>
    </source>
</evidence>
<dbReference type="PROSITE" id="PS00086">
    <property type="entry name" value="CYTOCHROME_P450"/>
    <property type="match status" value="1"/>
</dbReference>
<dbReference type="EMBL" id="LHPF02000002">
    <property type="protein sequence ID" value="PSC75274.1"/>
    <property type="molecule type" value="Genomic_DNA"/>
</dbReference>
<evidence type="ECO:0000256" key="2">
    <source>
        <dbReference type="ARBA" id="ARBA00023004"/>
    </source>
</evidence>
<dbReference type="InterPro" id="IPR005331">
    <property type="entry name" value="Sulfotransferase"/>
</dbReference>
<dbReference type="InterPro" id="IPR017972">
    <property type="entry name" value="Cyt_P450_CS"/>
</dbReference>
<organism evidence="5 6">
    <name type="scientific">Micractinium conductrix</name>
    <dbReference type="NCBI Taxonomy" id="554055"/>
    <lineage>
        <taxon>Eukaryota</taxon>
        <taxon>Viridiplantae</taxon>
        <taxon>Chlorophyta</taxon>
        <taxon>core chlorophytes</taxon>
        <taxon>Trebouxiophyceae</taxon>
        <taxon>Chlorellales</taxon>
        <taxon>Chlorellaceae</taxon>
        <taxon>Chlorella clade</taxon>
        <taxon>Micractinium</taxon>
    </lineage>
</organism>
<name>A0A2P6VMG0_9CHLO</name>
<dbReference type="Pfam" id="PF00067">
    <property type="entry name" value="p450"/>
    <property type="match status" value="1"/>
</dbReference>
<keyword evidence="1 3" id="KW-0479">Metal-binding</keyword>
<keyword evidence="6" id="KW-1185">Reference proteome</keyword>
<feature type="compositionally biased region" description="Low complexity" evidence="4">
    <location>
        <begin position="35"/>
        <end position="62"/>
    </location>
</feature>
<keyword evidence="2 3" id="KW-0408">Iron</keyword>
<feature type="binding site" description="axial binding residue" evidence="3">
    <location>
        <position position="1327"/>
    </location>
    <ligand>
        <name>heme</name>
        <dbReference type="ChEBI" id="CHEBI:30413"/>
    </ligand>
    <ligandPart>
        <name>Fe</name>
        <dbReference type="ChEBI" id="CHEBI:18248"/>
    </ligandPart>
</feature>
<comment type="caution">
    <text evidence="5">The sequence shown here is derived from an EMBL/GenBank/DDBJ whole genome shotgun (WGS) entry which is preliminary data.</text>
</comment>
<dbReference type="InterPro" id="IPR036396">
    <property type="entry name" value="Cyt_P450_sf"/>
</dbReference>
<dbReference type="PRINTS" id="PR00465">
    <property type="entry name" value="EP450IV"/>
</dbReference>
<feature type="region of interest" description="Disordered" evidence="4">
    <location>
        <begin position="1131"/>
        <end position="1156"/>
    </location>
</feature>
<proteinExistence type="predicted"/>
<dbReference type="InterPro" id="IPR002403">
    <property type="entry name" value="Cyt_P450_E_grp-IV"/>
</dbReference>
<dbReference type="InterPro" id="IPR001128">
    <property type="entry name" value="Cyt_P450"/>
</dbReference>
<dbReference type="InterPro" id="IPR040320">
    <property type="entry name" value="At4g37920-like"/>
</dbReference>
<dbReference type="PANTHER" id="PTHR31755:SF3">
    <property type="entry name" value="EXOCYST COMPLEX COMPONENT SEC6"/>
    <property type="match status" value="1"/>
</dbReference>
<dbReference type="GO" id="GO:0008146">
    <property type="term" value="F:sulfotransferase activity"/>
    <property type="evidence" value="ECO:0007669"/>
    <property type="project" value="InterPro"/>
</dbReference>
<sequence length="1389" mass="151626">MRAMCGQQQASARGGAPSAAAAGAACRQRRPAAPPQRAGSLTGSSSSTSRRPCPARRLAAPPAAIPEERTLPEGADDEVAADAPSTRQRRGAPPPPPTAAQGGSLKAEAVASNREVSDKLIEVFRSKKPAEWRKLIAYSRQWPVLARGVLDRIEERAAEAAAAAGEEGGEAEEARELRKLGRRVATVHEELTVYQQLLDKFRAAPSRDWEGMVSLHRGAMGGEFFKYVDLKIRSAHDAEQEQEALVVLAAQLAALVEAFDRVQRDDQAMESAAESFSSLLEVGSLEEADKKIDELAASGKLDPALLLMMAKAYAGSKETDITREEVKDVMAHLYFKAKESFAQQAPKEVRILKYLLTVDSERDRAQLLAQAFEPGPQLEAGDVDYLCTTPPELMNTIENVLTLYDASRSKGTMAGEAASLMNPEVIEQLRTLQKQIRRQYLSPSAPAASTTGNATTAAAALPGPAWHEVDALLRRWPLRHGRQAKPAGAVPADLQLLLIHMTNKNAELHGVPVGIGPVLFRWFAFAHTFNKSAGQSNHDLQSPVPPCHFYVDHRYRILYIRNTKTAGTSISSTLGMKENPKACKEDPTRCYAKCKGKQVCMEYLWDAAQIQRVINEYTVFTFVRNPWARAISSWLHIHKHGLRDQCQDPFPVFAQAPSAYGAKCLVTQGMCCMKRFGWTLEHIEPQSRCLFTAGGRPVVDFIGSVENLDEDMQTLLDIINSRRPMGTEALTAPALPRLMVAAEKVTEGTDRARQYAELYMGANNTALHDVRSYFHADFSLLQYPSDIPWEADDYTRPASPPPPPPPPPERGPGQAASAREEPQQPQQQGAQHAAEIADASEFYRTHRDASGSRQKGRRAQPRGANYMWAAAAAAVWYRDASAVVAAALCVLVAAAALAVAARRTAGAGAGKPIPAPFPFWSDLVIEVTKTGDFPDLVALHAKHGPVFWWRLLGRRLLMVGSYEAVMTLLKGEYSIVEADHPPSVKALIGPEGLSNVTGKTHMRIKRLTMAAFTPKAVRGYLPRIQTAAEKLVSKWAAAGDVLVYQEMKLYAFRVAVELIVGFDSSWTDDSPQGFAASNALFKDWLAGLFSFPVAIPGTAFARGLKARRGLMQRIHASLDLLEARAAAQAARTAGGQAKGSHEGSAAEHQQQEQEQRTALSLLLDSRDESGAHLSRSQIADTVLVMLFAGHDTSATSLTRCFHHLHRHPEAVQRLRDEQAAVVAKHGPYITEAALEDMPYADGVVREALRITPIIAGFSRVAVQDFELCGYWIRKGTRLQCSLAQPLLTDPRWAGEAEPLRFSPERWMHGAAQKAGAWIPFGGGPRLCLGWLLAMAEMKALLAVVFRSPLTLTLLEPNEPWLFFPLARPKHGMPARFAGVPGGGPPAGKL</sequence>
<dbReference type="PRINTS" id="PR00385">
    <property type="entry name" value="P450"/>
</dbReference>
<dbReference type="Pfam" id="PF03567">
    <property type="entry name" value="Sulfotransfer_2"/>
    <property type="match status" value="1"/>
</dbReference>
<evidence type="ECO:0000313" key="6">
    <source>
        <dbReference type="Proteomes" id="UP000239649"/>
    </source>
</evidence>
<feature type="compositionally biased region" description="Pro residues" evidence="4">
    <location>
        <begin position="798"/>
        <end position="810"/>
    </location>
</feature>
<dbReference type="PANTHER" id="PTHR31755">
    <property type="entry name" value="FOLATE RECEPTOR-LIKE"/>
    <property type="match status" value="1"/>
</dbReference>
<protein>
    <submittedName>
        <fullName evidence="5">Cytochrome P450</fullName>
    </submittedName>
</protein>
<feature type="compositionally biased region" description="Basic and acidic residues" evidence="4">
    <location>
        <begin position="1139"/>
        <end position="1155"/>
    </location>
</feature>
<feature type="compositionally biased region" description="Low complexity" evidence="4">
    <location>
        <begin position="1"/>
        <end position="26"/>
    </location>
</feature>
<evidence type="ECO:0000256" key="3">
    <source>
        <dbReference type="PIRSR" id="PIRSR602403-1"/>
    </source>
</evidence>